<organism evidence="1">
    <name type="scientific">Dulem virus 32</name>
    <dbReference type="NCBI Taxonomy" id="3145750"/>
    <lineage>
        <taxon>Viruses</taxon>
        <taxon>Duplodnaviria</taxon>
        <taxon>Heunggongvirae</taxon>
        <taxon>Uroviricota</taxon>
        <taxon>Caudoviricetes</taxon>
    </lineage>
</organism>
<accession>A0AAU8B0M1</accession>
<sequence>MRIKWEKHGFRQLTQHPNVQADIVRRAKAVAAAAGDGYEVREPTQHPKRARAAVITATQRARLDNARNLTLVKALGAGS</sequence>
<name>A0AAU8B0M1_9CAUD</name>
<proteinExistence type="predicted"/>
<evidence type="ECO:0000313" key="1">
    <source>
        <dbReference type="EMBL" id="XCD05823.1"/>
    </source>
</evidence>
<dbReference type="EMBL" id="PP511597">
    <property type="protein sequence ID" value="XCD05823.1"/>
    <property type="molecule type" value="Genomic_DNA"/>
</dbReference>
<reference evidence="1" key="1">
    <citation type="submission" date="2024-03" db="EMBL/GenBank/DDBJ databases">
        <title>Diverse circular DNA viruses in blood, oral, and fecal samples of captive lemurs.</title>
        <authorList>
            <person name="Paietta E.N."/>
            <person name="Kraberger S."/>
            <person name="Lund M.C."/>
            <person name="Custer J.M."/>
            <person name="Vargas K.M."/>
            <person name="Ehmke E.E."/>
            <person name="Yoder A.D."/>
            <person name="Varsani A."/>
        </authorList>
    </citation>
    <scope>NUCLEOTIDE SEQUENCE</scope>
    <source>
        <strain evidence="1">Duke_24SF_91</strain>
    </source>
</reference>
<protein>
    <submittedName>
        <fullName evidence="1">Type I neck protein</fullName>
    </submittedName>
</protein>